<proteinExistence type="predicted"/>
<gene>
    <name evidence="1" type="ORF">M8818_004495</name>
</gene>
<accession>A0ACC3SD28</accession>
<keyword evidence="2" id="KW-1185">Reference proteome</keyword>
<sequence>MRSLYHLLLLCASCTAALISTRSHAVTIPAAAQDGPSTVGTTYQGYGLDGPKVHPINSTVFDWWYFDAVSADSLASITIVFLADSPTAFPANINGSTVLDAAVSGSFANGTTFYLNTYPAKAEITSAGYGSHGQWGSGRGWTGTADAKTWEIYYDSADVGVKGSMCLESIAPPHLPCGPVKQGAIEQQMPHVGWANVVPDAIAHVEFKIAGESLQFSGPGYHDKNWGDQPWLASINSSYWGHSRLGPYSVVWADARDPEGKEYFSGYVAEGGKILSASCALNSVMVRPWGGDSTYPPVLGQGDPKGFEVTFSVEDHVMRINVTSSLVVAGDPGVYTRFIGSSRGGVCWGAAACVEPSLLPPYREHCHGGML</sequence>
<dbReference type="EMBL" id="JAMKPW020000022">
    <property type="protein sequence ID" value="KAK8206661.1"/>
    <property type="molecule type" value="Genomic_DNA"/>
</dbReference>
<organism evidence="1 2">
    <name type="scientific">Zalaria obscura</name>
    <dbReference type="NCBI Taxonomy" id="2024903"/>
    <lineage>
        <taxon>Eukaryota</taxon>
        <taxon>Fungi</taxon>
        <taxon>Dikarya</taxon>
        <taxon>Ascomycota</taxon>
        <taxon>Pezizomycotina</taxon>
        <taxon>Dothideomycetes</taxon>
        <taxon>Dothideomycetidae</taxon>
        <taxon>Dothideales</taxon>
        <taxon>Zalariaceae</taxon>
        <taxon>Zalaria</taxon>
    </lineage>
</organism>
<comment type="caution">
    <text evidence="1">The sequence shown here is derived from an EMBL/GenBank/DDBJ whole genome shotgun (WGS) entry which is preliminary data.</text>
</comment>
<protein>
    <submittedName>
        <fullName evidence="1">Uncharacterized protein</fullName>
    </submittedName>
</protein>
<name>A0ACC3SD28_9PEZI</name>
<evidence type="ECO:0000313" key="2">
    <source>
        <dbReference type="Proteomes" id="UP001320706"/>
    </source>
</evidence>
<reference evidence="1" key="1">
    <citation type="submission" date="2024-02" db="EMBL/GenBank/DDBJ databases">
        <title>Metagenome Assembled Genome of Zalaria obscura JY119.</title>
        <authorList>
            <person name="Vighnesh L."/>
            <person name="Jagadeeshwari U."/>
            <person name="Venkata Ramana C."/>
            <person name="Sasikala C."/>
        </authorList>
    </citation>
    <scope>NUCLEOTIDE SEQUENCE</scope>
    <source>
        <strain evidence="1">JY119</strain>
    </source>
</reference>
<evidence type="ECO:0000313" key="1">
    <source>
        <dbReference type="EMBL" id="KAK8206661.1"/>
    </source>
</evidence>
<dbReference type="Proteomes" id="UP001320706">
    <property type="component" value="Unassembled WGS sequence"/>
</dbReference>